<name>A0A8D8AXK5_CULPI</name>
<sequence length="121" mass="13185">MSTHTHVSARVCVPTCYVVCYESGGGGGLLKSRKNKQLTISRQKHVIFPLPSPSVSLHLGAPTLSLGGRSSKKKPGVGANFQQINFPSQHVVIPRVRAFGVLITKWQPPLNVCKTRVGWRD</sequence>
<organism evidence="1">
    <name type="scientific">Culex pipiens</name>
    <name type="common">House mosquito</name>
    <dbReference type="NCBI Taxonomy" id="7175"/>
    <lineage>
        <taxon>Eukaryota</taxon>
        <taxon>Metazoa</taxon>
        <taxon>Ecdysozoa</taxon>
        <taxon>Arthropoda</taxon>
        <taxon>Hexapoda</taxon>
        <taxon>Insecta</taxon>
        <taxon>Pterygota</taxon>
        <taxon>Neoptera</taxon>
        <taxon>Endopterygota</taxon>
        <taxon>Diptera</taxon>
        <taxon>Nematocera</taxon>
        <taxon>Culicoidea</taxon>
        <taxon>Culicidae</taxon>
        <taxon>Culicinae</taxon>
        <taxon>Culicini</taxon>
        <taxon>Culex</taxon>
        <taxon>Culex</taxon>
    </lineage>
</organism>
<proteinExistence type="predicted"/>
<dbReference type="EMBL" id="HBUE01050123">
    <property type="protein sequence ID" value="CAG6464045.1"/>
    <property type="molecule type" value="Transcribed_RNA"/>
</dbReference>
<protein>
    <submittedName>
        <fullName evidence="1">(northern house mosquito) hypothetical protein</fullName>
    </submittedName>
</protein>
<reference evidence="1" key="1">
    <citation type="submission" date="2021-05" db="EMBL/GenBank/DDBJ databases">
        <authorList>
            <person name="Alioto T."/>
            <person name="Alioto T."/>
            <person name="Gomez Garrido J."/>
        </authorList>
    </citation>
    <scope>NUCLEOTIDE SEQUENCE</scope>
</reference>
<accession>A0A8D8AXK5</accession>
<evidence type="ECO:0000313" key="1">
    <source>
        <dbReference type="EMBL" id="CAG6464045.1"/>
    </source>
</evidence>
<dbReference type="AlphaFoldDB" id="A0A8D8AXK5"/>